<evidence type="ECO:0000313" key="2">
    <source>
        <dbReference type="EMBL" id="KAG7370673.1"/>
    </source>
</evidence>
<name>A0A9K3LY33_9STRA</name>
<evidence type="ECO:0000259" key="1">
    <source>
        <dbReference type="PROSITE" id="PS51671"/>
    </source>
</evidence>
<sequence>MMSLNRLRPVAIRATSSVHARFFSSKHQSLIINAVGTDRLGIVSDMTKQVIDVGGNVGESQAAKLGKHFSLMMLVQVPHDQVDVLQANLSKMSDLTASVCLTDTTSEKSVPSHPAIAYRGQLTLSGADNPGIVHKVTKILSTNGLNIDKLETSDELAPGGSTVLFKMKGIAHAYAPLASGFDVGKIKSELHELGDALNCDIVLEDVTGQEYHGSFHAG</sequence>
<dbReference type="InterPro" id="IPR050990">
    <property type="entry name" value="UPF0237/GcvR_regulator"/>
</dbReference>
<dbReference type="AlphaFoldDB" id="A0A9K3LY33"/>
<reference evidence="2" key="2">
    <citation type="submission" date="2021-04" db="EMBL/GenBank/DDBJ databases">
        <authorList>
            <person name="Podell S."/>
        </authorList>
    </citation>
    <scope>NUCLEOTIDE SEQUENCE</scope>
    <source>
        <strain evidence="2">Hildebrandi</strain>
    </source>
</reference>
<organism evidence="2 3">
    <name type="scientific">Nitzschia inconspicua</name>
    <dbReference type="NCBI Taxonomy" id="303405"/>
    <lineage>
        <taxon>Eukaryota</taxon>
        <taxon>Sar</taxon>
        <taxon>Stramenopiles</taxon>
        <taxon>Ochrophyta</taxon>
        <taxon>Bacillariophyta</taxon>
        <taxon>Bacillariophyceae</taxon>
        <taxon>Bacillariophycidae</taxon>
        <taxon>Bacillariales</taxon>
        <taxon>Bacillariaceae</taxon>
        <taxon>Nitzschia</taxon>
    </lineage>
</organism>
<protein>
    <submittedName>
        <fullName evidence="2">ACT domain containing protein</fullName>
    </submittedName>
</protein>
<reference evidence="2" key="1">
    <citation type="journal article" date="2021" name="Sci. Rep.">
        <title>Diploid genomic architecture of Nitzschia inconspicua, an elite biomass production diatom.</title>
        <authorList>
            <person name="Oliver A."/>
            <person name="Podell S."/>
            <person name="Pinowska A."/>
            <person name="Traller J.C."/>
            <person name="Smith S.R."/>
            <person name="McClure R."/>
            <person name="Beliaev A."/>
            <person name="Bohutskyi P."/>
            <person name="Hill E.A."/>
            <person name="Rabines A."/>
            <person name="Zheng H."/>
            <person name="Allen L.Z."/>
            <person name="Kuo A."/>
            <person name="Grigoriev I.V."/>
            <person name="Allen A.E."/>
            <person name="Hazlebeck D."/>
            <person name="Allen E.E."/>
        </authorList>
    </citation>
    <scope>NUCLEOTIDE SEQUENCE</scope>
    <source>
        <strain evidence="2">Hildebrandi</strain>
    </source>
</reference>
<comment type="caution">
    <text evidence="2">The sequence shown here is derived from an EMBL/GenBank/DDBJ whole genome shotgun (WGS) entry which is preliminary data.</text>
</comment>
<dbReference type="InterPro" id="IPR016867">
    <property type="entry name" value="GcvR"/>
</dbReference>
<dbReference type="EMBL" id="JAGRRH010000004">
    <property type="protein sequence ID" value="KAG7370673.1"/>
    <property type="molecule type" value="Genomic_DNA"/>
</dbReference>
<proteinExistence type="predicted"/>
<dbReference type="PIRSF" id="PIRSF028103">
    <property type="entry name" value="GcvR"/>
    <property type="match status" value="1"/>
</dbReference>
<dbReference type="Proteomes" id="UP000693970">
    <property type="component" value="Unassembled WGS sequence"/>
</dbReference>
<gene>
    <name evidence="2" type="ORF">IV203_019243</name>
</gene>
<feature type="domain" description="ACT" evidence="1">
    <location>
        <begin position="121"/>
        <end position="208"/>
    </location>
</feature>
<dbReference type="PROSITE" id="PS51671">
    <property type="entry name" value="ACT"/>
    <property type="match status" value="1"/>
</dbReference>
<dbReference type="InterPro" id="IPR002912">
    <property type="entry name" value="ACT_dom"/>
</dbReference>
<dbReference type="PANTHER" id="PTHR34875:SF6">
    <property type="entry name" value="UPF0237 PROTEIN MJ1558"/>
    <property type="match status" value="1"/>
</dbReference>
<evidence type="ECO:0000313" key="3">
    <source>
        <dbReference type="Proteomes" id="UP000693970"/>
    </source>
</evidence>
<accession>A0A9K3LY33</accession>
<dbReference type="PANTHER" id="PTHR34875">
    <property type="entry name" value="UPF0237 PROTEIN MJ1558"/>
    <property type="match status" value="1"/>
</dbReference>
<keyword evidence="3" id="KW-1185">Reference proteome</keyword>
<dbReference type="OrthoDB" id="5345392at2759"/>
<dbReference type="Pfam" id="PF13740">
    <property type="entry name" value="ACT_6"/>
    <property type="match status" value="1"/>
</dbReference>